<keyword evidence="4 5" id="KW-0472">Membrane</keyword>
<dbReference type="AlphaFoldDB" id="A0A1G4MJS6"/>
<evidence type="ECO:0000259" key="6">
    <source>
        <dbReference type="Pfam" id="PF00149"/>
    </source>
</evidence>
<dbReference type="InterPro" id="IPR004843">
    <property type="entry name" value="Calcineurin-like_PHP"/>
</dbReference>
<feature type="domain" description="Calcineurin-like phosphoesterase" evidence="6">
    <location>
        <begin position="85"/>
        <end position="314"/>
    </location>
</feature>
<gene>
    <name evidence="7" type="ORF">LAFE_0H06546G</name>
</gene>
<dbReference type="FunFam" id="3.60.21.10:FF:000093">
    <property type="entry name" value="Cell division cycle-related protein"/>
    <property type="match status" value="1"/>
</dbReference>
<feature type="transmembrane region" description="Helical" evidence="5">
    <location>
        <begin position="38"/>
        <end position="57"/>
    </location>
</feature>
<dbReference type="Gene3D" id="3.60.21.10">
    <property type="match status" value="1"/>
</dbReference>
<evidence type="ECO:0000256" key="5">
    <source>
        <dbReference type="SAM" id="Phobius"/>
    </source>
</evidence>
<proteinExistence type="predicted"/>
<evidence type="ECO:0000256" key="4">
    <source>
        <dbReference type="ARBA" id="ARBA00023136"/>
    </source>
</evidence>
<accession>A0A1G4MJS6</accession>
<dbReference type="GO" id="GO:0005783">
    <property type="term" value="C:endoplasmic reticulum"/>
    <property type="evidence" value="ECO:0007669"/>
    <property type="project" value="TreeGrafter"/>
</dbReference>
<comment type="subcellular location">
    <subcellularLocation>
        <location evidence="1">Membrane</location>
        <topology evidence="1">Multi-pass membrane protein</topology>
    </subcellularLocation>
</comment>
<feature type="transmembrane region" description="Helical" evidence="5">
    <location>
        <begin position="382"/>
        <end position="401"/>
    </location>
</feature>
<evidence type="ECO:0000313" key="7">
    <source>
        <dbReference type="EMBL" id="SCW04128.1"/>
    </source>
</evidence>
<evidence type="ECO:0000256" key="3">
    <source>
        <dbReference type="ARBA" id="ARBA00022989"/>
    </source>
</evidence>
<name>A0A1G4MJS6_LACFM</name>
<organism evidence="7 8">
    <name type="scientific">Lachancea fermentati</name>
    <name type="common">Zygosaccharomyces fermentati</name>
    <dbReference type="NCBI Taxonomy" id="4955"/>
    <lineage>
        <taxon>Eukaryota</taxon>
        <taxon>Fungi</taxon>
        <taxon>Dikarya</taxon>
        <taxon>Ascomycota</taxon>
        <taxon>Saccharomycotina</taxon>
        <taxon>Saccharomycetes</taxon>
        <taxon>Saccharomycetales</taxon>
        <taxon>Saccharomycetaceae</taxon>
        <taxon>Lachancea</taxon>
    </lineage>
</organism>
<protein>
    <submittedName>
        <fullName evidence="7">LAFE_0H06546g1_1</fullName>
    </submittedName>
</protein>
<dbReference type="OrthoDB" id="5977743at2759"/>
<dbReference type="STRING" id="4955.A0A1G4MJS6"/>
<dbReference type="PANTHER" id="PTHR13315:SF4">
    <property type="entry name" value="METALLOPHOSPHOESTERASE, ISOFORM E"/>
    <property type="match status" value="1"/>
</dbReference>
<evidence type="ECO:0000313" key="8">
    <source>
        <dbReference type="Proteomes" id="UP000190831"/>
    </source>
</evidence>
<dbReference type="Proteomes" id="UP000190831">
    <property type="component" value="Chromosome H"/>
</dbReference>
<dbReference type="GO" id="GO:0016020">
    <property type="term" value="C:membrane"/>
    <property type="evidence" value="ECO:0007669"/>
    <property type="project" value="UniProtKB-SubCell"/>
</dbReference>
<dbReference type="InterPro" id="IPR033308">
    <property type="entry name" value="PGAP5/Cdc1/Ted1"/>
</dbReference>
<dbReference type="PANTHER" id="PTHR13315">
    <property type="entry name" value="METALLO PHOSPHOESTERASE RELATED"/>
    <property type="match status" value="1"/>
</dbReference>
<dbReference type="GO" id="GO:0006506">
    <property type="term" value="P:GPI anchor biosynthetic process"/>
    <property type="evidence" value="ECO:0007669"/>
    <property type="project" value="InterPro"/>
</dbReference>
<reference evidence="7 8" key="1">
    <citation type="submission" date="2016-03" db="EMBL/GenBank/DDBJ databases">
        <authorList>
            <person name="Devillers H."/>
        </authorList>
    </citation>
    <scope>NUCLEOTIDE SEQUENCE [LARGE SCALE GENOMIC DNA]</scope>
    <source>
        <strain evidence="7">CBS 6772</strain>
    </source>
</reference>
<dbReference type="EMBL" id="LT598491">
    <property type="protein sequence ID" value="SCW04128.1"/>
    <property type="molecule type" value="Genomic_DNA"/>
</dbReference>
<sequence length="477" mass="55883">MSYRGRDKEIELPIHNKKETVNAHNIDHARKRCTRKAILWRYLTFLFSLWLCVIQYYERSVIKRTMKRCAWEKWEQWPEVTNLHRVALLADPQIMDAYSYPGRPWIVNYFTQKILDNYHNRNWRYMQYYLDPDSTFFLGDLFDGGREWDDDQWFDEYKRFHKIFPKKPNRLTVMSLPGNHDIGFGDNVVENSYKRFETYFGDTSSSWNVGNHTFVLLDTIALSDSVNSEVSSKPRTFLNNFEHTEHSYPRILLTHVPLWRNPDLQKCGKERESTKPFPIMVGTQYQTVINNVISEEVLTTIKPDLIFSGDDHDYCSISHSYTVNGVKKSANEITVKSCAMNMGISRPAIQLLSLHNPPSSSNSETYNTNICYLPDPFKPLKMYGILTVFTVGSLLWMCFYPKSFNRVIARRLPSKTTVDPALLPVSTKKFDTYSQKDRKANTYIIQVTPGLRGFLVNGGSLLLAIFMMFIYYYRQFQ</sequence>
<evidence type="ECO:0000256" key="2">
    <source>
        <dbReference type="ARBA" id="ARBA00022692"/>
    </source>
</evidence>
<dbReference type="OMA" id="MARHIEY"/>
<keyword evidence="8" id="KW-1185">Reference proteome</keyword>
<dbReference type="Pfam" id="PF00149">
    <property type="entry name" value="Metallophos"/>
    <property type="match status" value="1"/>
</dbReference>
<evidence type="ECO:0000256" key="1">
    <source>
        <dbReference type="ARBA" id="ARBA00004141"/>
    </source>
</evidence>
<dbReference type="GO" id="GO:0016787">
    <property type="term" value="F:hydrolase activity"/>
    <property type="evidence" value="ECO:0007669"/>
    <property type="project" value="InterPro"/>
</dbReference>
<feature type="transmembrane region" description="Helical" evidence="5">
    <location>
        <begin position="454"/>
        <end position="473"/>
    </location>
</feature>
<keyword evidence="2 5" id="KW-0812">Transmembrane</keyword>
<dbReference type="SUPFAM" id="SSF56300">
    <property type="entry name" value="Metallo-dependent phosphatases"/>
    <property type="match status" value="1"/>
</dbReference>
<dbReference type="InterPro" id="IPR029052">
    <property type="entry name" value="Metallo-depent_PP-like"/>
</dbReference>
<keyword evidence="3 5" id="KW-1133">Transmembrane helix</keyword>